<reference evidence="1 2" key="1">
    <citation type="journal article" date="2015" name="Microbiome">
        <title>Genomic resolution of linkages in carbon, nitrogen, and sulfur cycling among widespread estuary sediment bacteria.</title>
        <authorList>
            <person name="Baker B.J."/>
            <person name="Lazar C.S."/>
            <person name="Teske A.P."/>
            <person name="Dick G.J."/>
        </authorList>
    </citation>
    <scope>NUCLEOTIDE SEQUENCE [LARGE SCALE GENOMIC DNA]</scope>
    <source>
        <strain evidence="1">DG_26</strain>
    </source>
</reference>
<protein>
    <submittedName>
        <fullName evidence="1">Uncharacterized protein</fullName>
    </submittedName>
</protein>
<dbReference type="EMBL" id="LIZT01000110">
    <property type="protein sequence ID" value="KPJ48572.1"/>
    <property type="molecule type" value="Genomic_DNA"/>
</dbReference>
<organism evidence="1 2">
    <name type="scientific">candidate division TA06 bacterium DG_26</name>
    <dbReference type="NCBI Taxonomy" id="1703771"/>
    <lineage>
        <taxon>Bacteria</taxon>
        <taxon>Bacteria division TA06</taxon>
    </lineage>
</organism>
<proteinExistence type="predicted"/>
<gene>
    <name evidence="1" type="ORF">AMJ40_07275</name>
</gene>
<dbReference type="Proteomes" id="UP000051124">
    <property type="component" value="Unassembled WGS sequence"/>
</dbReference>
<accession>A0A0S7WG04</accession>
<sequence>MNRAGANVLQRIGPWQPSFIGAPRDVSMEGLDLGRYVVEGLGNHPYWNRLSSVLSEIMSDWRVFSIDG</sequence>
<evidence type="ECO:0000313" key="2">
    <source>
        <dbReference type="Proteomes" id="UP000051124"/>
    </source>
</evidence>
<name>A0A0S7WG04_UNCT6</name>
<comment type="caution">
    <text evidence="1">The sequence shown here is derived from an EMBL/GenBank/DDBJ whole genome shotgun (WGS) entry which is preliminary data.</text>
</comment>
<dbReference type="AlphaFoldDB" id="A0A0S7WG04"/>
<evidence type="ECO:0000313" key="1">
    <source>
        <dbReference type="EMBL" id="KPJ48572.1"/>
    </source>
</evidence>